<dbReference type="RefSeq" id="XP_004363095.1">
    <property type="nucleotide sequence ID" value="XM_004363038.1"/>
</dbReference>
<dbReference type="InterPro" id="IPR051904">
    <property type="entry name" value="UPF0746_actin_org"/>
</dbReference>
<proteinExistence type="predicted"/>
<name>F4PHR0_CACFS</name>
<dbReference type="PANTHER" id="PTHR32488:SF76">
    <property type="entry name" value="ANKYRIN REPEAT-CONTAINING PROTEIN-RELATED"/>
    <property type="match status" value="1"/>
</dbReference>
<reference evidence="2" key="1">
    <citation type="journal article" date="2011" name="Genome Res.">
        <title>Phylogeny-wide analysis of social amoeba genomes highlights ancient origins for complex intercellular communication.</title>
        <authorList>
            <person name="Heidel A.J."/>
            <person name="Lawal H.M."/>
            <person name="Felder M."/>
            <person name="Schilde C."/>
            <person name="Helps N.R."/>
            <person name="Tunggal B."/>
            <person name="Rivero F."/>
            <person name="John U."/>
            <person name="Schleicher M."/>
            <person name="Eichinger L."/>
            <person name="Platzer M."/>
            <person name="Noegel A.A."/>
            <person name="Schaap P."/>
            <person name="Gloeckner G."/>
        </authorList>
    </citation>
    <scope>NUCLEOTIDE SEQUENCE [LARGE SCALE GENOMIC DNA]</scope>
    <source>
        <strain evidence="2">SH3</strain>
    </source>
</reference>
<gene>
    <name evidence="1" type="ORF">DFA_03492</name>
</gene>
<sequence>MNEYLSLCVLMMEQPNTTTFLSVFRVGYIRRTILDHIPNLARQYARIRSRDRISQGKQEQSVYMSPDRCTKTYYNANNIKWLLVNGYESLLKDKYEAGHLFEADPLFSWMECCTEQARVPAPLIDKLIGAISWQEREKCIRKAIIGGNLVLLEKLLKLFSEDTTLTSMALIYDIASKCQNNPTFKEFINRTCAQHLARYIHHGRQLADITTQEHGTRICKMIVGVTPIGTNSLLRIPDSWILQINKDLIMSFDVKTLKYITDEVHLISFNVVALYDFVESVLCNPWTIQDQHINTIRDIWRLVMLRHQDIFNSRDSIEQRVIDKLQIDSRWSATTPKTNQPFTFKQLVDLFYFIDMITMCKIEYRTLDDNIATTIAFISSLTPPHSSKDTSTTNQAAFFVGVVDYVETFVPKSLINYVSVFGRSCLVCSVPAVVYFEQKMKTSSLLKAPIVYNDARVLEYVATKYTFQNETLEKILIESCTTDHVDMVGSIIHLFSETVIRLLDKLLVESARSDSLNTFLLLFETYPAQCVVILCNQPILVRIWKPSYFVLRHFNKIIHHFESTKCQWRPGVLNVFIELAIIFCNLPLIKRLLLLPKTKVPTDQFNVGYAVPYKPILDFFFDATMHPDGTYVCGTHFTLSFGNFCWAEATYANDPAKLDLLFQLNLLRAPGPYEQAFSVQNELQKTILPQAFKHGSVNLIQYCIDTYNIRVRDVFLKQDLIYKAITSNSLPIIKHLIKFIQSRAQAGDPEPRMYSMIIGTEKKKKAVIEQPPTLLEYMYDTANTLNQKEILKFLSLIRNNNKK</sequence>
<protein>
    <submittedName>
        <fullName evidence="1">Uncharacterized protein</fullName>
    </submittedName>
</protein>
<keyword evidence="2" id="KW-1185">Reference proteome</keyword>
<dbReference type="EMBL" id="GL883006">
    <property type="protein sequence ID" value="EGG25244.1"/>
    <property type="molecule type" value="Genomic_DNA"/>
</dbReference>
<dbReference type="AlphaFoldDB" id="F4PHR0"/>
<dbReference type="GeneID" id="14876789"/>
<evidence type="ECO:0000313" key="2">
    <source>
        <dbReference type="Proteomes" id="UP000007797"/>
    </source>
</evidence>
<organism evidence="1 2">
    <name type="scientific">Cavenderia fasciculata</name>
    <name type="common">Slime mold</name>
    <name type="synonym">Dictyostelium fasciculatum</name>
    <dbReference type="NCBI Taxonomy" id="261658"/>
    <lineage>
        <taxon>Eukaryota</taxon>
        <taxon>Amoebozoa</taxon>
        <taxon>Evosea</taxon>
        <taxon>Eumycetozoa</taxon>
        <taxon>Dictyostelia</taxon>
        <taxon>Acytosteliales</taxon>
        <taxon>Cavenderiaceae</taxon>
        <taxon>Cavenderia</taxon>
    </lineage>
</organism>
<accession>F4PHR0</accession>
<dbReference type="PANTHER" id="PTHR32488">
    <property type="entry name" value="UPF0746 PROTEIN DDB_G0280785-RELATED"/>
    <property type="match status" value="1"/>
</dbReference>
<evidence type="ECO:0000313" key="1">
    <source>
        <dbReference type="EMBL" id="EGG25244.1"/>
    </source>
</evidence>
<dbReference type="Proteomes" id="UP000007797">
    <property type="component" value="Unassembled WGS sequence"/>
</dbReference>
<dbReference type="KEGG" id="dfa:DFA_03492"/>